<accession>A0A9P0T3I5</accession>
<reference evidence="1" key="1">
    <citation type="submission" date="2022-05" db="EMBL/GenBank/DDBJ databases">
        <authorList>
            <person name="Okamura Y."/>
        </authorList>
    </citation>
    <scope>NUCLEOTIDE SEQUENCE</scope>
</reference>
<keyword evidence="2" id="KW-1185">Reference proteome</keyword>
<organism evidence="1 2">
    <name type="scientific">Pieris brassicae</name>
    <name type="common">White butterfly</name>
    <name type="synonym">Large white butterfly</name>
    <dbReference type="NCBI Taxonomy" id="7116"/>
    <lineage>
        <taxon>Eukaryota</taxon>
        <taxon>Metazoa</taxon>
        <taxon>Ecdysozoa</taxon>
        <taxon>Arthropoda</taxon>
        <taxon>Hexapoda</taxon>
        <taxon>Insecta</taxon>
        <taxon>Pterygota</taxon>
        <taxon>Neoptera</taxon>
        <taxon>Endopterygota</taxon>
        <taxon>Lepidoptera</taxon>
        <taxon>Glossata</taxon>
        <taxon>Ditrysia</taxon>
        <taxon>Papilionoidea</taxon>
        <taxon>Pieridae</taxon>
        <taxon>Pierinae</taxon>
        <taxon>Pieris</taxon>
    </lineage>
</organism>
<name>A0A9P0T3I5_PIEBR</name>
<dbReference type="Proteomes" id="UP001152562">
    <property type="component" value="Unassembled WGS sequence"/>
</dbReference>
<dbReference type="EMBL" id="CALOZG010000003">
    <property type="protein sequence ID" value="CAH4009569.1"/>
    <property type="molecule type" value="Genomic_DNA"/>
</dbReference>
<evidence type="ECO:0000313" key="2">
    <source>
        <dbReference type="Proteomes" id="UP001152562"/>
    </source>
</evidence>
<sequence length="97" mass="10939">MFRCVLIGNIDENTRGCGYTISLLTFYIQNRLKLRIVSKLVKSDERMCCMLAALLEQWFLATERALRWAAERSHERVGAFSAGGGTTTHTEGTLHVC</sequence>
<gene>
    <name evidence="1" type="ORF">PIBRA_LOCUS3160</name>
</gene>
<comment type="caution">
    <text evidence="1">The sequence shown here is derived from an EMBL/GenBank/DDBJ whole genome shotgun (WGS) entry which is preliminary data.</text>
</comment>
<proteinExistence type="predicted"/>
<dbReference type="AlphaFoldDB" id="A0A9P0T3I5"/>
<evidence type="ECO:0000313" key="1">
    <source>
        <dbReference type="EMBL" id="CAH4009569.1"/>
    </source>
</evidence>
<protein>
    <submittedName>
        <fullName evidence="1">Uncharacterized protein</fullName>
    </submittedName>
</protein>